<dbReference type="Pfam" id="PF01464">
    <property type="entry name" value="SLT"/>
    <property type="match status" value="1"/>
</dbReference>
<evidence type="ECO:0000313" key="4">
    <source>
        <dbReference type="Proteomes" id="UP001203880"/>
    </source>
</evidence>
<gene>
    <name evidence="3" type="ORF">M3P21_14860</name>
</gene>
<dbReference type="InterPro" id="IPR023346">
    <property type="entry name" value="Lysozyme-like_dom_sf"/>
</dbReference>
<reference evidence="3" key="1">
    <citation type="submission" date="2022-05" db="EMBL/GenBank/DDBJ databases">
        <authorList>
            <person name="Park J.-S."/>
        </authorList>
    </citation>
    <scope>NUCLEOTIDE SEQUENCE</scope>
    <source>
        <strain evidence="3">2012CJ41-6</strain>
    </source>
</reference>
<name>A0ABT0Q4U5_9RHOB</name>
<dbReference type="EMBL" id="JAMFMB010000019">
    <property type="protein sequence ID" value="MCL6284812.1"/>
    <property type="molecule type" value="Genomic_DNA"/>
</dbReference>
<dbReference type="Proteomes" id="UP001203880">
    <property type="component" value="Unassembled WGS sequence"/>
</dbReference>
<accession>A0ABT0Q4U5</accession>
<evidence type="ECO:0000259" key="2">
    <source>
        <dbReference type="Pfam" id="PF01464"/>
    </source>
</evidence>
<sequence>MLAITRVETGRHKNGALNPWPWAINIAGKGYWFPSRHEAQSFVFKHFMDGARNFDVGCFQINYRWHGNKFRSIEEMFDPQKNADHAARFLLDLHKEFRDWTAAAGAYHSRTQWRAQQYAAKFKDVAARLPNTPGAEHRIDPVRRATSLGTTAMPLTSGASTQLGSLVPTGVGTGTSFLALN</sequence>
<feature type="domain" description="Transglycosylase SLT" evidence="2">
    <location>
        <begin position="52"/>
        <end position="109"/>
    </location>
</feature>
<comment type="caution">
    <text evidence="3">The sequence shown here is derived from an EMBL/GenBank/DDBJ whole genome shotgun (WGS) entry which is preliminary data.</text>
</comment>
<comment type="similarity">
    <text evidence="1">Belongs to the virb1 family.</text>
</comment>
<dbReference type="Gene3D" id="1.10.530.10">
    <property type="match status" value="1"/>
</dbReference>
<evidence type="ECO:0000313" key="3">
    <source>
        <dbReference type="EMBL" id="MCL6284812.1"/>
    </source>
</evidence>
<dbReference type="InterPro" id="IPR008258">
    <property type="entry name" value="Transglycosylase_SLT_dom_1"/>
</dbReference>
<protein>
    <submittedName>
        <fullName evidence="3">Transglycosylase SLT domain-containing protein</fullName>
    </submittedName>
</protein>
<dbReference type="SUPFAM" id="SSF53955">
    <property type="entry name" value="Lysozyme-like"/>
    <property type="match status" value="1"/>
</dbReference>
<keyword evidence="4" id="KW-1185">Reference proteome</keyword>
<dbReference type="RefSeq" id="WP_249711027.1">
    <property type="nucleotide sequence ID" value="NZ_JAMFMB010000019.1"/>
</dbReference>
<evidence type="ECO:0000256" key="1">
    <source>
        <dbReference type="ARBA" id="ARBA00009387"/>
    </source>
</evidence>
<proteinExistence type="inferred from homology"/>
<organism evidence="3 4">
    <name type="scientific">Ruegeria spongiae</name>
    <dbReference type="NCBI Taxonomy" id="2942209"/>
    <lineage>
        <taxon>Bacteria</taxon>
        <taxon>Pseudomonadati</taxon>
        <taxon>Pseudomonadota</taxon>
        <taxon>Alphaproteobacteria</taxon>
        <taxon>Rhodobacterales</taxon>
        <taxon>Roseobacteraceae</taxon>
        <taxon>Ruegeria</taxon>
    </lineage>
</organism>